<dbReference type="InterPro" id="IPR006527">
    <property type="entry name" value="F-box-assoc_dom_typ1"/>
</dbReference>
<evidence type="ECO:0000313" key="5">
    <source>
        <dbReference type="Proteomes" id="UP000325081"/>
    </source>
</evidence>
<dbReference type="AlphaFoldDB" id="A0A5A7RGP5"/>
<evidence type="ECO:0000313" key="4">
    <source>
        <dbReference type="EMBL" id="GER56340.1"/>
    </source>
</evidence>
<proteinExistence type="predicted"/>
<dbReference type="PANTHER" id="PTHR31672:SF13">
    <property type="entry name" value="F-BOX PROTEIN CPR30-LIKE"/>
    <property type="match status" value="1"/>
</dbReference>
<dbReference type="NCBIfam" id="TIGR01640">
    <property type="entry name" value="F_box_assoc_1"/>
    <property type="match status" value="1"/>
</dbReference>
<dbReference type="Pfam" id="PF07734">
    <property type="entry name" value="FBA_1"/>
    <property type="match status" value="1"/>
</dbReference>
<protein>
    <submittedName>
        <fullName evidence="4">F-box family protein</fullName>
    </submittedName>
</protein>
<dbReference type="PANTHER" id="PTHR31672">
    <property type="entry name" value="BNACNNG10540D PROTEIN"/>
    <property type="match status" value="1"/>
</dbReference>
<dbReference type="InterPro" id="IPR011043">
    <property type="entry name" value="Gal_Oxase/kelch_b-propeller"/>
</dbReference>
<dbReference type="InterPro" id="IPR017451">
    <property type="entry name" value="F-box-assoc_interact_dom"/>
</dbReference>
<dbReference type="InterPro" id="IPR050796">
    <property type="entry name" value="SCF_F-box_component"/>
</dbReference>
<organism evidence="4 5">
    <name type="scientific">Striga asiatica</name>
    <name type="common">Asiatic witchweed</name>
    <name type="synonym">Buchnera asiatica</name>
    <dbReference type="NCBI Taxonomy" id="4170"/>
    <lineage>
        <taxon>Eukaryota</taxon>
        <taxon>Viridiplantae</taxon>
        <taxon>Streptophyta</taxon>
        <taxon>Embryophyta</taxon>
        <taxon>Tracheophyta</taxon>
        <taxon>Spermatophyta</taxon>
        <taxon>Magnoliopsida</taxon>
        <taxon>eudicotyledons</taxon>
        <taxon>Gunneridae</taxon>
        <taxon>Pentapetalae</taxon>
        <taxon>asterids</taxon>
        <taxon>lamiids</taxon>
        <taxon>Lamiales</taxon>
        <taxon>Orobanchaceae</taxon>
        <taxon>Buchnereae</taxon>
        <taxon>Striga</taxon>
    </lineage>
</organism>
<keyword evidence="5" id="KW-1185">Reference proteome</keyword>
<keyword evidence="2" id="KW-0732">Signal</keyword>
<comment type="caution">
    <text evidence="4">The sequence shown here is derived from an EMBL/GenBank/DDBJ whole genome shotgun (WGS) entry which is preliminary data.</text>
</comment>
<dbReference type="OrthoDB" id="809368at2759"/>
<dbReference type="EMBL" id="BKCP01012625">
    <property type="protein sequence ID" value="GER56340.1"/>
    <property type="molecule type" value="Genomic_DNA"/>
</dbReference>
<dbReference type="SUPFAM" id="SSF50965">
    <property type="entry name" value="Galactose oxidase, central domain"/>
    <property type="match status" value="1"/>
</dbReference>
<dbReference type="Proteomes" id="UP000325081">
    <property type="component" value="Unassembled WGS sequence"/>
</dbReference>
<feature type="signal peptide" evidence="2">
    <location>
        <begin position="1"/>
        <end position="18"/>
    </location>
</feature>
<evidence type="ECO:0000256" key="2">
    <source>
        <dbReference type="SAM" id="SignalP"/>
    </source>
</evidence>
<gene>
    <name evidence="4" type="ORF">STAS_34058</name>
</gene>
<reference evidence="5" key="1">
    <citation type="journal article" date="2019" name="Curr. Biol.">
        <title>Genome Sequence of Striga asiatica Provides Insight into the Evolution of Plant Parasitism.</title>
        <authorList>
            <person name="Yoshida S."/>
            <person name="Kim S."/>
            <person name="Wafula E.K."/>
            <person name="Tanskanen J."/>
            <person name="Kim Y.M."/>
            <person name="Honaas L."/>
            <person name="Yang Z."/>
            <person name="Spallek T."/>
            <person name="Conn C.E."/>
            <person name="Ichihashi Y."/>
            <person name="Cheong K."/>
            <person name="Cui S."/>
            <person name="Der J.P."/>
            <person name="Gundlach H."/>
            <person name="Jiao Y."/>
            <person name="Hori C."/>
            <person name="Ishida J.K."/>
            <person name="Kasahara H."/>
            <person name="Kiba T."/>
            <person name="Kim M.S."/>
            <person name="Koo N."/>
            <person name="Laohavisit A."/>
            <person name="Lee Y.H."/>
            <person name="Lumba S."/>
            <person name="McCourt P."/>
            <person name="Mortimer J.C."/>
            <person name="Mutuku J.M."/>
            <person name="Nomura T."/>
            <person name="Sasaki-Sekimoto Y."/>
            <person name="Seto Y."/>
            <person name="Wang Y."/>
            <person name="Wakatake T."/>
            <person name="Sakakibara H."/>
            <person name="Demura T."/>
            <person name="Yamaguchi S."/>
            <person name="Yoneyama K."/>
            <person name="Manabe R.I."/>
            <person name="Nelson D.C."/>
            <person name="Schulman A.H."/>
            <person name="Timko M.P."/>
            <person name="dePamphilis C.W."/>
            <person name="Choi D."/>
            <person name="Shirasu K."/>
        </authorList>
    </citation>
    <scope>NUCLEOTIDE SEQUENCE [LARGE SCALE GENOMIC DNA]</scope>
    <source>
        <strain evidence="5">cv. UVA1</strain>
    </source>
</reference>
<sequence>MFGKIVWIAFSLLYLGSLLPFAVTPAHSPANQPTFPSAARRRCLTPGIPSAQDFFMTESNTSGRGSGAMVVRKTPSTALICSYRYPPKKRVARKFIDSGDGGRRRVRSGTRSPKVSPKFDGNDIILIWKEYSMIMLKIDTCGAATHKRLLLFHTQNMGILLKSTRIICAKFNSTSKFSSNPLQYPRETYTPRRLMSYLTGHNQSQKLLMAREHEDSIYYHRFSTDDGLSWKHSDLHVKSRHKYFLPYASCNSLILATTDPGCQIPALWNPTTGQIKSLPKSIFYLPAGSSNINLRHMVYGLGFDPAAQDYKVIGFFFWTFLQDDDICCDRRIELYSLKTNSWKAIDASVTEPIPYFTLHINGVFYWRADDMIMTFNFATEEFGHFPMPPTDLFLLCNCCFAELDGSFAVVVYDRTAHLINRPHPRKFEIWKWDDDDVSWARVPVETDAVPAAADAEQLVALVNGNMVFVRDSKGEILTFDIATRELKHLHLYSNKYEVFILPYVESSFRIKHNKVKKGRQRQGQWTKEGNAFRVLEFLTITRQTRVNGG</sequence>
<feature type="domain" description="F-box associated beta-propeller type 1" evidence="3">
    <location>
        <begin position="247"/>
        <end position="490"/>
    </location>
</feature>
<feature type="chain" id="PRO_5022796193" evidence="2">
    <location>
        <begin position="19"/>
        <end position="549"/>
    </location>
</feature>
<accession>A0A5A7RGP5</accession>
<name>A0A5A7RGP5_STRAF</name>
<evidence type="ECO:0000256" key="1">
    <source>
        <dbReference type="SAM" id="MobiDB-lite"/>
    </source>
</evidence>
<feature type="region of interest" description="Disordered" evidence="1">
    <location>
        <begin position="96"/>
        <end position="115"/>
    </location>
</feature>
<evidence type="ECO:0000259" key="3">
    <source>
        <dbReference type="Pfam" id="PF07734"/>
    </source>
</evidence>